<feature type="domain" description="DUF1553" evidence="2">
    <location>
        <begin position="723"/>
        <end position="985"/>
    </location>
</feature>
<protein>
    <submittedName>
        <fullName evidence="4">Planctomycete cytochrome C</fullName>
    </submittedName>
</protein>
<dbReference type="KEGG" id="pnd:Pla175_29690"/>
<dbReference type="Pfam" id="PF07635">
    <property type="entry name" value="PSCyt1"/>
    <property type="match status" value="1"/>
</dbReference>
<dbReference type="EMBL" id="CP036291">
    <property type="protein sequence ID" value="QDU89577.1"/>
    <property type="molecule type" value="Genomic_DNA"/>
</dbReference>
<dbReference type="InterPro" id="IPR022655">
    <property type="entry name" value="DUF1553"/>
</dbReference>
<reference evidence="4 5" key="1">
    <citation type="submission" date="2019-02" db="EMBL/GenBank/DDBJ databases">
        <title>Deep-cultivation of Planctomycetes and their phenomic and genomic characterization uncovers novel biology.</title>
        <authorList>
            <person name="Wiegand S."/>
            <person name="Jogler M."/>
            <person name="Boedeker C."/>
            <person name="Pinto D."/>
            <person name="Vollmers J."/>
            <person name="Rivas-Marin E."/>
            <person name="Kohn T."/>
            <person name="Peeters S.H."/>
            <person name="Heuer A."/>
            <person name="Rast P."/>
            <person name="Oberbeckmann S."/>
            <person name="Bunk B."/>
            <person name="Jeske O."/>
            <person name="Meyerdierks A."/>
            <person name="Storesund J.E."/>
            <person name="Kallscheuer N."/>
            <person name="Luecker S."/>
            <person name="Lage O.M."/>
            <person name="Pohl T."/>
            <person name="Merkel B.J."/>
            <person name="Hornburger P."/>
            <person name="Mueller R.-W."/>
            <person name="Bruemmer F."/>
            <person name="Labrenz M."/>
            <person name="Spormann A.M."/>
            <person name="Op den Camp H."/>
            <person name="Overmann J."/>
            <person name="Amann R."/>
            <person name="Jetten M.S.M."/>
            <person name="Mascher T."/>
            <person name="Medema M.H."/>
            <person name="Devos D.P."/>
            <person name="Kaster A.-K."/>
            <person name="Ovreas L."/>
            <person name="Rohde M."/>
            <person name="Galperin M.Y."/>
            <person name="Jogler C."/>
        </authorList>
    </citation>
    <scope>NUCLEOTIDE SEQUENCE [LARGE SCALE GENOMIC DNA]</scope>
    <source>
        <strain evidence="4 5">Pla175</strain>
    </source>
</reference>
<dbReference type="GO" id="GO:0009055">
    <property type="term" value="F:electron transfer activity"/>
    <property type="evidence" value="ECO:0007669"/>
    <property type="project" value="InterPro"/>
</dbReference>
<evidence type="ECO:0000313" key="5">
    <source>
        <dbReference type="Proteomes" id="UP000317429"/>
    </source>
</evidence>
<organism evidence="4 5">
    <name type="scientific">Pirellulimonas nuda</name>
    <dbReference type="NCBI Taxonomy" id="2528009"/>
    <lineage>
        <taxon>Bacteria</taxon>
        <taxon>Pseudomonadati</taxon>
        <taxon>Planctomycetota</taxon>
        <taxon>Planctomycetia</taxon>
        <taxon>Pirellulales</taxon>
        <taxon>Lacipirellulaceae</taxon>
        <taxon>Pirellulimonas</taxon>
    </lineage>
</organism>
<feature type="domain" description="Cytochrome C Planctomycete-type" evidence="3">
    <location>
        <begin position="52"/>
        <end position="107"/>
    </location>
</feature>
<sequence length="1040" mass="114668">MQAGLLRSSSTLPRSTMRFRRLLLCVALVLGPQAALGVDFQREVLPLLSDRCFRCHGPDAYARQAGLRLDDRGAAIAHGAITPGDTDASSLVERVFADDERVMPPREAKQKLSPSEREVLRKWIAEGAAYQKHWAFVDPQRVAPAEVRLKRWPAGEIDRFVLARMEAQGLSPNDPADPYTLVRRLHLDLTGLPPSAEQVRAFVADASPNAYGRLVDRLLQSPHFGERMALDWLDCVRYADTNGFSIDGGRHLWLWRDWVIHAFNTNLPYDRFLTEQLAGDLLDDPTPAQLIATGMQRNNMVTHEGGTIPAENLANYNADRVKTLGEAVMGLTLGCAQCHDHKYDPITQRDYYRLFAFFNTISDQGLDGDGGVNPRPYFRAKTVLQTGEEDSLRREIARLEEKLANPIEGEVSAWEARQQAVLEERGAGLSVHPTRALAISTPNASSGFEIEGERTVRIGSAPGFAAYDVLLGLPAIAEPVTGLRVRFLPDDRNDGMLGHGRLDEGDAAKTFTVTALSMSADRVPGDQVNLHRLIVAQQVTASSWREGYRPENVLDPRYQNGWSPQIIAGEPQHLTYTFDRPVGATDTPYLTVQLNFGAGGNRVAGKMQLDVITGVDDGSSLPPELIATLNTPPHLRGAEQQQGVAEYFAQHAPATRPTRIALENARERLGVLTEEFSTMIMAEAEQPRATHVLERGSYAQPGEQVTPGVPEALPAFGPELPDNRLGLARWLVAPGHPLTARVAVNRVWKQFFGAGLVRTPADFGLQGSYPTHQELLDWLAVDFVESGWDVKRLVRNIVSSAAYRQSSIASEELQTRDPLNELLARGPRFRLQAELVRDLALATSGLLSHRLGGPSVNPYAPGDLWREVSHYGSTPATAQTFVQDHGEKLYRRSLYTYWKRTVPPPNLAAFDAPSRETCVVDRPTTNTPLQALVLLNDPQFVEAARAFAEQMIASDPSDDARLRWGMLACVSRPASEAEVAILSQTLGRERVRYAGDPTAAQALLWVGESPRTPSIERAEHAAWTQVASLMLNLSEAVTRN</sequence>
<accession>A0A518DDM8</accession>
<gene>
    <name evidence="4" type="ORF">Pla175_29690</name>
</gene>
<evidence type="ECO:0000259" key="1">
    <source>
        <dbReference type="Pfam" id="PF07583"/>
    </source>
</evidence>
<dbReference type="PANTHER" id="PTHR35889:SF3">
    <property type="entry name" value="F-BOX DOMAIN-CONTAINING PROTEIN"/>
    <property type="match status" value="1"/>
</dbReference>
<dbReference type="InterPro" id="IPR011429">
    <property type="entry name" value="Cyt_c_Planctomycete-type"/>
</dbReference>
<dbReference type="Proteomes" id="UP000317429">
    <property type="component" value="Chromosome"/>
</dbReference>
<feature type="domain" description="DUF1549" evidence="1">
    <location>
        <begin position="156"/>
        <end position="362"/>
    </location>
</feature>
<dbReference type="PANTHER" id="PTHR35889">
    <property type="entry name" value="CYCLOINULO-OLIGOSACCHARIDE FRUCTANOTRANSFERASE-RELATED"/>
    <property type="match status" value="1"/>
</dbReference>
<dbReference type="GO" id="GO:0020037">
    <property type="term" value="F:heme binding"/>
    <property type="evidence" value="ECO:0007669"/>
    <property type="project" value="InterPro"/>
</dbReference>
<dbReference type="OrthoDB" id="127107at2"/>
<evidence type="ECO:0000259" key="3">
    <source>
        <dbReference type="Pfam" id="PF07635"/>
    </source>
</evidence>
<name>A0A518DDM8_9BACT</name>
<dbReference type="Pfam" id="PF07583">
    <property type="entry name" value="PSCyt2"/>
    <property type="match status" value="1"/>
</dbReference>
<dbReference type="Pfam" id="PF07587">
    <property type="entry name" value="PSD1"/>
    <property type="match status" value="1"/>
</dbReference>
<evidence type="ECO:0000313" key="4">
    <source>
        <dbReference type="EMBL" id="QDU89577.1"/>
    </source>
</evidence>
<keyword evidence="5" id="KW-1185">Reference proteome</keyword>
<evidence type="ECO:0000259" key="2">
    <source>
        <dbReference type="Pfam" id="PF07587"/>
    </source>
</evidence>
<dbReference type="SUPFAM" id="SSF46626">
    <property type="entry name" value="Cytochrome c"/>
    <property type="match status" value="1"/>
</dbReference>
<dbReference type="InterPro" id="IPR036909">
    <property type="entry name" value="Cyt_c-like_dom_sf"/>
</dbReference>
<proteinExistence type="predicted"/>
<dbReference type="InterPro" id="IPR011444">
    <property type="entry name" value="DUF1549"/>
</dbReference>
<dbReference type="AlphaFoldDB" id="A0A518DDM8"/>